<dbReference type="PANTHER" id="PTHR43481:SF4">
    <property type="entry name" value="GLYCEROL-1-PHOSPHATE PHOSPHOHYDROLASE 1-RELATED"/>
    <property type="match status" value="1"/>
</dbReference>
<dbReference type="EMBL" id="JBHDLJ010000022">
    <property type="protein sequence ID" value="MFB0836323.1"/>
    <property type="molecule type" value="Genomic_DNA"/>
</dbReference>
<proteinExistence type="predicted"/>
<reference evidence="1 2" key="1">
    <citation type="submission" date="2024-09" db="EMBL/GenBank/DDBJ databases">
        <authorList>
            <person name="Salinas-Garcia M.A."/>
            <person name="Prieme A."/>
        </authorList>
    </citation>
    <scope>NUCLEOTIDE SEQUENCE [LARGE SCALE GENOMIC DNA]</scope>
    <source>
        <strain evidence="1 2">DSM 21081</strain>
    </source>
</reference>
<comment type="caution">
    <text evidence="1">The sequence shown here is derived from an EMBL/GenBank/DDBJ whole genome shotgun (WGS) entry which is preliminary data.</text>
</comment>
<dbReference type="SUPFAM" id="SSF56784">
    <property type="entry name" value="HAD-like"/>
    <property type="match status" value="1"/>
</dbReference>
<dbReference type="InterPro" id="IPR023214">
    <property type="entry name" value="HAD_sf"/>
</dbReference>
<dbReference type="PANTHER" id="PTHR43481">
    <property type="entry name" value="FRUCTOSE-1-PHOSPHATE PHOSPHATASE"/>
    <property type="match status" value="1"/>
</dbReference>
<dbReference type="InterPro" id="IPR036412">
    <property type="entry name" value="HAD-like_sf"/>
</dbReference>
<evidence type="ECO:0000313" key="1">
    <source>
        <dbReference type="EMBL" id="MFB0836323.1"/>
    </source>
</evidence>
<dbReference type="InterPro" id="IPR023198">
    <property type="entry name" value="PGP-like_dom2"/>
</dbReference>
<gene>
    <name evidence="1" type="ORF">ACETWP_17165</name>
</gene>
<dbReference type="InterPro" id="IPR006439">
    <property type="entry name" value="HAD-SF_hydro_IA"/>
</dbReference>
<dbReference type="GO" id="GO:0016787">
    <property type="term" value="F:hydrolase activity"/>
    <property type="evidence" value="ECO:0007669"/>
    <property type="project" value="UniProtKB-KW"/>
</dbReference>
<keyword evidence="2" id="KW-1185">Reference proteome</keyword>
<dbReference type="InterPro" id="IPR051806">
    <property type="entry name" value="HAD-like_SPP"/>
</dbReference>
<evidence type="ECO:0000313" key="2">
    <source>
        <dbReference type="Proteomes" id="UP001575652"/>
    </source>
</evidence>
<dbReference type="SFLD" id="SFLDS00003">
    <property type="entry name" value="Haloacid_Dehalogenase"/>
    <property type="match status" value="1"/>
</dbReference>
<protein>
    <submittedName>
        <fullName evidence="1">HAD-IA family hydrolase</fullName>
    </submittedName>
</protein>
<dbReference type="Pfam" id="PF00702">
    <property type="entry name" value="Hydrolase"/>
    <property type="match status" value="1"/>
</dbReference>
<dbReference type="Gene3D" id="1.10.150.240">
    <property type="entry name" value="Putative phosphatase, domain 2"/>
    <property type="match status" value="1"/>
</dbReference>
<dbReference type="Gene3D" id="3.40.50.1000">
    <property type="entry name" value="HAD superfamily/HAD-like"/>
    <property type="match status" value="1"/>
</dbReference>
<dbReference type="RefSeq" id="WP_373973507.1">
    <property type="nucleotide sequence ID" value="NZ_JBHDLJ010000022.1"/>
</dbReference>
<name>A0ABV4UTP3_9MICC</name>
<sequence length="238" mass="25168">MTTTPAPDPEGPVHLDVDALLFDLDGTLIDSTEPTERAWNRWGREMGLADFRYTAHGIPARSIVADHIEPERRDEALRRINELEAADTGGIHRTPGAERVLASLPAGRWTIVTSCTADLAAARMASAGVEAPPLMVTAEQVDAGKPDPEGYLLGARRIGADIRRCLVIEDAPAGVEAGRASGAVTLAVSGTFGADALPATHVVDSLERVEVSELPSGRLRVTLLPDRRGASARRGTSG</sequence>
<dbReference type="NCBIfam" id="TIGR01509">
    <property type="entry name" value="HAD-SF-IA-v3"/>
    <property type="match status" value="1"/>
</dbReference>
<dbReference type="SFLD" id="SFLDG01129">
    <property type="entry name" value="C1.5:_HAD__Beta-PGM__Phosphata"/>
    <property type="match status" value="1"/>
</dbReference>
<organism evidence="1 2">
    <name type="scientific">Arthrobacter halodurans</name>
    <dbReference type="NCBI Taxonomy" id="516699"/>
    <lineage>
        <taxon>Bacteria</taxon>
        <taxon>Bacillati</taxon>
        <taxon>Actinomycetota</taxon>
        <taxon>Actinomycetes</taxon>
        <taxon>Micrococcales</taxon>
        <taxon>Micrococcaceae</taxon>
        <taxon>Arthrobacter</taxon>
    </lineage>
</organism>
<dbReference type="NCBIfam" id="TIGR01549">
    <property type="entry name" value="HAD-SF-IA-v1"/>
    <property type="match status" value="1"/>
</dbReference>
<accession>A0ABV4UTP3</accession>
<dbReference type="Proteomes" id="UP001575652">
    <property type="component" value="Unassembled WGS sequence"/>
</dbReference>
<keyword evidence="1" id="KW-0378">Hydrolase</keyword>